<evidence type="ECO:0000313" key="1">
    <source>
        <dbReference type="EMBL" id="CAG8640023.1"/>
    </source>
</evidence>
<comment type="caution">
    <text evidence="1">The sequence shown here is derived from an EMBL/GenBank/DDBJ whole genome shotgun (WGS) entry which is preliminary data.</text>
</comment>
<proteinExistence type="predicted"/>
<dbReference type="EMBL" id="CAJVPU010014431">
    <property type="protein sequence ID" value="CAG8640023.1"/>
    <property type="molecule type" value="Genomic_DNA"/>
</dbReference>
<organism evidence="1 2">
    <name type="scientific">Dentiscutata heterogama</name>
    <dbReference type="NCBI Taxonomy" id="1316150"/>
    <lineage>
        <taxon>Eukaryota</taxon>
        <taxon>Fungi</taxon>
        <taxon>Fungi incertae sedis</taxon>
        <taxon>Mucoromycota</taxon>
        <taxon>Glomeromycotina</taxon>
        <taxon>Glomeromycetes</taxon>
        <taxon>Diversisporales</taxon>
        <taxon>Gigasporaceae</taxon>
        <taxon>Dentiscutata</taxon>
    </lineage>
</organism>
<protein>
    <submittedName>
        <fullName evidence="1">15979_t:CDS:1</fullName>
    </submittedName>
</protein>
<keyword evidence="2" id="KW-1185">Reference proteome</keyword>
<accession>A0ACA9N8L6</accession>
<name>A0ACA9N8L6_9GLOM</name>
<evidence type="ECO:0000313" key="2">
    <source>
        <dbReference type="Proteomes" id="UP000789702"/>
    </source>
</evidence>
<dbReference type="Proteomes" id="UP000789702">
    <property type="component" value="Unassembled WGS sequence"/>
</dbReference>
<gene>
    <name evidence="1" type="ORF">DHETER_LOCUS8802</name>
</gene>
<sequence length="77" mass="8549">MPQVMDARAIEGKVRNLLNYHTKKYKTTTITSEPNNKKNMPKPTSFSLKFSDTSSTSNASDSTQDTKTAFQTNSKAS</sequence>
<reference evidence="1" key="1">
    <citation type="submission" date="2021-06" db="EMBL/GenBank/DDBJ databases">
        <authorList>
            <person name="Kallberg Y."/>
            <person name="Tangrot J."/>
            <person name="Rosling A."/>
        </authorList>
    </citation>
    <scope>NUCLEOTIDE SEQUENCE</scope>
    <source>
        <strain evidence="1">IL203A</strain>
    </source>
</reference>